<dbReference type="PANTHER" id="PTHR46111:SF1">
    <property type="entry name" value="RIBOSOMAL RNA SMALL SUBUNIT METHYLTRANSFERASE I"/>
    <property type="match status" value="1"/>
</dbReference>
<keyword evidence="3 6" id="KW-0489">Methyltransferase</keyword>
<dbReference type="InterPro" id="IPR000878">
    <property type="entry name" value="4pyrrol_Mease"/>
</dbReference>
<dbReference type="Gene3D" id="3.30.950.10">
    <property type="entry name" value="Methyltransferase, Cobalt-precorrin-4 Transmethylase, Domain 2"/>
    <property type="match status" value="1"/>
</dbReference>
<comment type="catalytic activity">
    <reaction evidence="6">
        <text>cytidine(1402) in 16S rRNA + S-adenosyl-L-methionine = 2'-O-methylcytidine(1402) in 16S rRNA + S-adenosyl-L-homocysteine + H(+)</text>
        <dbReference type="Rhea" id="RHEA:42924"/>
        <dbReference type="Rhea" id="RHEA-COMP:10285"/>
        <dbReference type="Rhea" id="RHEA-COMP:10286"/>
        <dbReference type="ChEBI" id="CHEBI:15378"/>
        <dbReference type="ChEBI" id="CHEBI:57856"/>
        <dbReference type="ChEBI" id="CHEBI:59789"/>
        <dbReference type="ChEBI" id="CHEBI:74495"/>
        <dbReference type="ChEBI" id="CHEBI:82748"/>
        <dbReference type="EC" id="2.1.1.198"/>
    </reaction>
</comment>
<evidence type="ECO:0000256" key="1">
    <source>
        <dbReference type="ARBA" id="ARBA00022490"/>
    </source>
</evidence>
<accession>A0A1H1QER9</accession>
<dbReference type="EC" id="2.1.1.198" evidence="6"/>
<dbReference type="Gene3D" id="3.40.1010.10">
    <property type="entry name" value="Cobalt-precorrin-4 Transmethylase, Domain 1"/>
    <property type="match status" value="1"/>
</dbReference>
<comment type="function">
    <text evidence="6">Catalyzes the 2'-O-methylation of the ribose of cytidine 1402 (C1402) in 16S rRNA.</text>
</comment>
<dbReference type="NCBIfam" id="TIGR00096">
    <property type="entry name" value="16S rRNA (cytidine(1402)-2'-O)-methyltransferase"/>
    <property type="match status" value="1"/>
</dbReference>
<dbReference type="AlphaFoldDB" id="A0A1H1QER9"/>
<dbReference type="PANTHER" id="PTHR46111">
    <property type="entry name" value="RIBOSOMAL RNA SMALL SUBUNIT METHYLTRANSFERASE I"/>
    <property type="match status" value="1"/>
</dbReference>
<keyword evidence="2 6" id="KW-0698">rRNA processing</keyword>
<evidence type="ECO:0000256" key="4">
    <source>
        <dbReference type="ARBA" id="ARBA00022679"/>
    </source>
</evidence>
<comment type="similarity">
    <text evidence="6">Belongs to the methyltransferase superfamily. RsmI family.</text>
</comment>
<evidence type="ECO:0000256" key="2">
    <source>
        <dbReference type="ARBA" id="ARBA00022552"/>
    </source>
</evidence>
<dbReference type="InterPro" id="IPR014776">
    <property type="entry name" value="4pyrrole_Mease_sub2"/>
</dbReference>
<evidence type="ECO:0000256" key="7">
    <source>
        <dbReference type="SAM" id="MobiDB-lite"/>
    </source>
</evidence>
<dbReference type="RefSeq" id="WP_083371848.1">
    <property type="nucleotide sequence ID" value="NZ_LT629776.1"/>
</dbReference>
<dbReference type="FunFam" id="3.40.1010.10:FF:000007">
    <property type="entry name" value="Ribosomal RNA small subunit methyltransferase I"/>
    <property type="match status" value="1"/>
</dbReference>
<sequence length="302" mass="31899">MSTETTDPADRPDDAARPLSERDGAGALVLAGTPIGNTDDASARLLRLLETADVVAAEDTRRLHGLAQRAGIHVSGRVVSLHEHNEAERSDDVLDVVAEGGTVVVVTDAGMPAVSDPGYRIVARAVDRGLRVTAAPGPSAVLTALALSGLPTDRFAFEGFLPRKPGERSRVLAGLARERRTTIYFEAPHRVVDVLAAMADAFGSDRRAAVCRELTKTYEEVVRGPLGELVGRAHDDPFRGEICIVVDGAPAERSADPVDLVPEVLARVDAGERLKTVVADVAETAGLPKRDLYAAALAARKA</sequence>
<dbReference type="Proteomes" id="UP000185663">
    <property type="component" value="Chromosome I"/>
</dbReference>
<protein>
    <recommendedName>
        <fullName evidence="6">Ribosomal RNA small subunit methyltransferase I</fullName>
        <ecNumber evidence="6">2.1.1.198</ecNumber>
    </recommendedName>
    <alternativeName>
        <fullName evidence="6">16S rRNA 2'-O-ribose C1402 methyltransferase</fullName>
    </alternativeName>
    <alternativeName>
        <fullName evidence="6">rRNA (cytidine-2'-O-)-methyltransferase RsmI</fullName>
    </alternativeName>
</protein>
<reference evidence="9 10" key="1">
    <citation type="submission" date="2016-10" db="EMBL/GenBank/DDBJ databases">
        <authorList>
            <person name="de Groot N.N."/>
        </authorList>
    </citation>
    <scope>NUCLEOTIDE SEQUENCE [LARGE SCALE GENOMIC DNA]</scope>
    <source>
        <strain evidence="9 10">DSM 22126</strain>
    </source>
</reference>
<dbReference type="InterPro" id="IPR014777">
    <property type="entry name" value="4pyrrole_Mease_sub1"/>
</dbReference>
<evidence type="ECO:0000259" key="8">
    <source>
        <dbReference type="Pfam" id="PF00590"/>
    </source>
</evidence>
<evidence type="ECO:0000256" key="6">
    <source>
        <dbReference type="HAMAP-Rule" id="MF_01877"/>
    </source>
</evidence>
<feature type="region of interest" description="Disordered" evidence="7">
    <location>
        <begin position="1"/>
        <end position="23"/>
    </location>
</feature>
<dbReference type="Pfam" id="PF00590">
    <property type="entry name" value="TP_methylase"/>
    <property type="match status" value="1"/>
</dbReference>
<dbReference type="SUPFAM" id="SSF53790">
    <property type="entry name" value="Tetrapyrrole methylase"/>
    <property type="match status" value="1"/>
</dbReference>
<keyword evidence="10" id="KW-1185">Reference proteome</keyword>
<proteinExistence type="inferred from homology"/>
<keyword evidence="4 6" id="KW-0808">Transferase</keyword>
<keyword evidence="1 6" id="KW-0963">Cytoplasm</keyword>
<dbReference type="PIRSF" id="PIRSF005917">
    <property type="entry name" value="MTase_YraL"/>
    <property type="match status" value="1"/>
</dbReference>
<comment type="subcellular location">
    <subcellularLocation>
        <location evidence="6">Cytoplasm</location>
    </subcellularLocation>
</comment>
<dbReference type="GO" id="GO:0005737">
    <property type="term" value="C:cytoplasm"/>
    <property type="evidence" value="ECO:0007669"/>
    <property type="project" value="UniProtKB-SubCell"/>
</dbReference>
<dbReference type="InterPro" id="IPR008189">
    <property type="entry name" value="rRNA_ssu_MeTfrase_I"/>
</dbReference>
<dbReference type="FunFam" id="3.30.950.10:FF:000002">
    <property type="entry name" value="Ribosomal RNA small subunit methyltransferase I"/>
    <property type="match status" value="1"/>
</dbReference>
<dbReference type="CDD" id="cd11648">
    <property type="entry name" value="RsmI"/>
    <property type="match status" value="1"/>
</dbReference>
<evidence type="ECO:0000313" key="10">
    <source>
        <dbReference type="Proteomes" id="UP000185663"/>
    </source>
</evidence>
<dbReference type="GO" id="GO:0070677">
    <property type="term" value="F:rRNA (cytosine-2'-O-)-methyltransferase activity"/>
    <property type="evidence" value="ECO:0007669"/>
    <property type="project" value="UniProtKB-UniRule"/>
</dbReference>
<feature type="domain" description="Tetrapyrrole methylase" evidence="8">
    <location>
        <begin position="28"/>
        <end position="229"/>
    </location>
</feature>
<dbReference type="OrthoDB" id="9809084at2"/>
<dbReference type="EMBL" id="LT629776">
    <property type="protein sequence ID" value="SDS21972.1"/>
    <property type="molecule type" value="Genomic_DNA"/>
</dbReference>
<dbReference type="STRING" id="545619.SAMN04489860_1066"/>
<evidence type="ECO:0000256" key="5">
    <source>
        <dbReference type="ARBA" id="ARBA00022691"/>
    </source>
</evidence>
<gene>
    <name evidence="6" type="primary">rsmI</name>
    <name evidence="9" type="ORF">SAMN04489860_1066</name>
</gene>
<evidence type="ECO:0000256" key="3">
    <source>
        <dbReference type="ARBA" id="ARBA00022603"/>
    </source>
</evidence>
<dbReference type="HAMAP" id="MF_01877">
    <property type="entry name" value="16SrRNA_methyltr_I"/>
    <property type="match status" value="1"/>
</dbReference>
<dbReference type="InterPro" id="IPR035996">
    <property type="entry name" value="4pyrrol_Methylase_sf"/>
</dbReference>
<name>A0A1H1QER9_9CELL</name>
<dbReference type="eggNOG" id="COG0313">
    <property type="taxonomic scope" value="Bacteria"/>
</dbReference>
<evidence type="ECO:0000313" key="9">
    <source>
        <dbReference type="EMBL" id="SDS21972.1"/>
    </source>
</evidence>
<organism evidence="9 10">
    <name type="scientific">Paraoerskovia marina</name>
    <dbReference type="NCBI Taxonomy" id="545619"/>
    <lineage>
        <taxon>Bacteria</taxon>
        <taxon>Bacillati</taxon>
        <taxon>Actinomycetota</taxon>
        <taxon>Actinomycetes</taxon>
        <taxon>Micrococcales</taxon>
        <taxon>Cellulomonadaceae</taxon>
        <taxon>Paraoerskovia</taxon>
    </lineage>
</organism>
<keyword evidence="5 6" id="KW-0949">S-adenosyl-L-methionine</keyword>
<feature type="compositionally biased region" description="Basic and acidic residues" evidence="7">
    <location>
        <begin position="8"/>
        <end position="23"/>
    </location>
</feature>